<evidence type="ECO:0000256" key="1">
    <source>
        <dbReference type="SAM" id="SignalP"/>
    </source>
</evidence>
<dbReference type="Gene3D" id="2.40.128.270">
    <property type="match status" value="1"/>
</dbReference>
<dbReference type="Pfam" id="PF03724">
    <property type="entry name" value="META"/>
    <property type="match status" value="1"/>
</dbReference>
<dbReference type="Proteomes" id="UP000644749">
    <property type="component" value="Unassembled WGS sequence"/>
</dbReference>
<protein>
    <submittedName>
        <fullName evidence="3">META domain-containing protein</fullName>
    </submittedName>
</protein>
<sequence length="159" mass="16668">MSRPARFGTFGALTAAAFALAACEPTTPPVDPANDRGFIPGGSYALVGMDGATVPLRNMTLTIAEKSVSGRGPCNGYGAVNNAELPLVALSPLQTTGVPCGKNTTIENRFFQVLQSATEMEYYGGVLKVKSPQTWLIFERGVTEAQAQVTALDQARAGQ</sequence>
<organism evidence="3 4">
    <name type="scientific">Paracoccus aerius</name>
    <dbReference type="NCBI Taxonomy" id="1915382"/>
    <lineage>
        <taxon>Bacteria</taxon>
        <taxon>Pseudomonadati</taxon>
        <taxon>Pseudomonadota</taxon>
        <taxon>Alphaproteobacteria</taxon>
        <taxon>Rhodobacterales</taxon>
        <taxon>Paracoccaceae</taxon>
        <taxon>Paracoccus</taxon>
    </lineage>
</organism>
<evidence type="ECO:0000313" key="3">
    <source>
        <dbReference type="EMBL" id="MBL3672813.1"/>
    </source>
</evidence>
<evidence type="ECO:0000313" key="4">
    <source>
        <dbReference type="Proteomes" id="UP000644749"/>
    </source>
</evidence>
<evidence type="ECO:0000259" key="2">
    <source>
        <dbReference type="Pfam" id="PF03724"/>
    </source>
</evidence>
<dbReference type="RefSeq" id="WP_167621227.1">
    <property type="nucleotide sequence ID" value="NZ_BNCL01000003.1"/>
</dbReference>
<dbReference type="PROSITE" id="PS51257">
    <property type="entry name" value="PROKAR_LIPOPROTEIN"/>
    <property type="match status" value="1"/>
</dbReference>
<dbReference type="InterPro" id="IPR038670">
    <property type="entry name" value="HslJ-like_sf"/>
</dbReference>
<reference evidence="3 4" key="1">
    <citation type="submission" date="2021-01" db="EMBL/GenBank/DDBJ databases">
        <title>011410 draft genome.</title>
        <authorList>
            <person name="Lang L."/>
        </authorList>
    </citation>
    <scope>NUCLEOTIDE SEQUENCE [LARGE SCALE GENOMIC DNA]</scope>
    <source>
        <strain evidence="3 4">KCTC 42845</strain>
    </source>
</reference>
<accession>A0ABS1S265</accession>
<name>A0ABS1S265_9RHOB</name>
<dbReference type="EMBL" id="JAESHT010000003">
    <property type="protein sequence ID" value="MBL3672813.1"/>
    <property type="molecule type" value="Genomic_DNA"/>
</dbReference>
<keyword evidence="4" id="KW-1185">Reference proteome</keyword>
<feature type="domain" description="DUF306" evidence="2">
    <location>
        <begin position="40"/>
        <end position="130"/>
    </location>
</feature>
<dbReference type="InterPro" id="IPR005184">
    <property type="entry name" value="DUF306_Meta_HslJ"/>
</dbReference>
<comment type="caution">
    <text evidence="3">The sequence shown here is derived from an EMBL/GenBank/DDBJ whole genome shotgun (WGS) entry which is preliminary data.</text>
</comment>
<keyword evidence="1" id="KW-0732">Signal</keyword>
<feature type="signal peptide" evidence="1">
    <location>
        <begin position="1"/>
        <end position="21"/>
    </location>
</feature>
<proteinExistence type="predicted"/>
<gene>
    <name evidence="3" type="ORF">JL111_04865</name>
</gene>
<feature type="chain" id="PRO_5047057004" evidence="1">
    <location>
        <begin position="22"/>
        <end position="159"/>
    </location>
</feature>